<accession>A0A1G6PXD2</accession>
<dbReference type="Proteomes" id="UP000198925">
    <property type="component" value="Unassembled WGS sequence"/>
</dbReference>
<gene>
    <name evidence="2" type="ORF">SAMN04487779_1002536</name>
</gene>
<dbReference type="PANTHER" id="PTHR42879">
    <property type="entry name" value="3-OXOACYL-(ACYL-CARRIER-PROTEIN) REDUCTASE"/>
    <property type="match status" value="1"/>
</dbReference>
<dbReference type="STRING" id="938405.SAMN02927895_02263"/>
<evidence type="ECO:0000313" key="3">
    <source>
        <dbReference type="Proteomes" id="UP000198925"/>
    </source>
</evidence>
<dbReference type="PANTHER" id="PTHR42879:SF6">
    <property type="entry name" value="NADPH-DEPENDENT REDUCTASE BACG"/>
    <property type="match status" value="1"/>
</dbReference>
<proteinExistence type="inferred from homology"/>
<protein>
    <submittedName>
        <fullName evidence="2">3-oxoacyl-[acyl-carrier protein] reductase</fullName>
    </submittedName>
</protein>
<dbReference type="InterPro" id="IPR050259">
    <property type="entry name" value="SDR"/>
</dbReference>
<dbReference type="RefSeq" id="WP_090662377.1">
    <property type="nucleotide sequence ID" value="NZ_FMZX01000002.1"/>
</dbReference>
<name>A0A1G6PXD2_9PROT</name>
<evidence type="ECO:0000313" key="2">
    <source>
        <dbReference type="EMBL" id="SDC84186.1"/>
    </source>
</evidence>
<comment type="similarity">
    <text evidence="1">Belongs to the short-chain dehydrogenases/reductases (SDR) family.</text>
</comment>
<sequence>MDLGLKGRRALVMGGTKGLGRSIADALAAEGAALVISGRDQARLDEAAAALKGAGAPSATGIVADVASSDDMDRLADGALAAMGGVDILVLNHGGPPPCTASQITEPALLEWFQHIVVSPIRITNRLLPAMRERGWGRVIVVGSTGMQHPIPTLALSNTLRASIWGWLKTLSGEVAKDGVTMNVLAPGTIQTDRVTQTSTARAKQKNISLEEALAEAAAEIPAGRLGTPADYGPMGAFLASERGAYITGSMIRVDGGRVRGMV</sequence>
<keyword evidence="3" id="KW-1185">Reference proteome</keyword>
<dbReference type="SUPFAM" id="SSF51735">
    <property type="entry name" value="NAD(P)-binding Rossmann-fold domains"/>
    <property type="match status" value="1"/>
</dbReference>
<dbReference type="EMBL" id="FMZX01000002">
    <property type="protein sequence ID" value="SDC84186.1"/>
    <property type="molecule type" value="Genomic_DNA"/>
</dbReference>
<evidence type="ECO:0000256" key="1">
    <source>
        <dbReference type="ARBA" id="ARBA00006484"/>
    </source>
</evidence>
<organism evidence="2 3">
    <name type="scientific">Belnapia rosea</name>
    <dbReference type="NCBI Taxonomy" id="938405"/>
    <lineage>
        <taxon>Bacteria</taxon>
        <taxon>Pseudomonadati</taxon>
        <taxon>Pseudomonadota</taxon>
        <taxon>Alphaproteobacteria</taxon>
        <taxon>Acetobacterales</taxon>
        <taxon>Roseomonadaceae</taxon>
        <taxon>Belnapia</taxon>
    </lineage>
</organism>
<dbReference type="AlphaFoldDB" id="A0A1G6PXD2"/>
<dbReference type="Gene3D" id="3.40.50.720">
    <property type="entry name" value="NAD(P)-binding Rossmann-like Domain"/>
    <property type="match status" value="1"/>
</dbReference>
<dbReference type="Pfam" id="PF13561">
    <property type="entry name" value="adh_short_C2"/>
    <property type="match status" value="1"/>
</dbReference>
<dbReference type="InterPro" id="IPR036291">
    <property type="entry name" value="NAD(P)-bd_dom_sf"/>
</dbReference>
<reference evidence="2 3" key="1">
    <citation type="submission" date="2016-10" db="EMBL/GenBank/DDBJ databases">
        <authorList>
            <person name="de Groot N.N."/>
        </authorList>
    </citation>
    <scope>NUCLEOTIDE SEQUENCE [LARGE SCALE GENOMIC DNA]</scope>
    <source>
        <strain evidence="2 3">CPCC 100156</strain>
    </source>
</reference>
<dbReference type="PRINTS" id="PR00081">
    <property type="entry name" value="GDHRDH"/>
</dbReference>
<dbReference type="InterPro" id="IPR002347">
    <property type="entry name" value="SDR_fam"/>
</dbReference>